<dbReference type="EMBL" id="JACGCM010000338">
    <property type="protein sequence ID" value="KAF6173550.1"/>
    <property type="molecule type" value="Genomic_DNA"/>
</dbReference>
<feature type="region of interest" description="Disordered" evidence="1">
    <location>
        <begin position="56"/>
        <end position="77"/>
    </location>
</feature>
<evidence type="ECO:0000313" key="3">
    <source>
        <dbReference type="Proteomes" id="UP000541444"/>
    </source>
</evidence>
<gene>
    <name evidence="2" type="ORF">GIB67_042680</name>
</gene>
<name>A0A7J7P2I8_9MAGN</name>
<organism evidence="2 3">
    <name type="scientific">Kingdonia uniflora</name>
    <dbReference type="NCBI Taxonomy" id="39325"/>
    <lineage>
        <taxon>Eukaryota</taxon>
        <taxon>Viridiplantae</taxon>
        <taxon>Streptophyta</taxon>
        <taxon>Embryophyta</taxon>
        <taxon>Tracheophyta</taxon>
        <taxon>Spermatophyta</taxon>
        <taxon>Magnoliopsida</taxon>
        <taxon>Ranunculales</taxon>
        <taxon>Circaeasteraceae</taxon>
        <taxon>Kingdonia</taxon>
    </lineage>
</organism>
<evidence type="ECO:0000313" key="2">
    <source>
        <dbReference type="EMBL" id="KAF6173550.1"/>
    </source>
</evidence>
<protein>
    <submittedName>
        <fullName evidence="2">Uncharacterized protein</fullName>
    </submittedName>
</protein>
<dbReference type="AlphaFoldDB" id="A0A7J7P2I8"/>
<accession>A0A7J7P2I8</accession>
<dbReference type="Pfam" id="PF09713">
    <property type="entry name" value="A_thal_3526"/>
    <property type="match status" value="1"/>
</dbReference>
<sequence length="269" mass="28770">MVEGLARQSVNGRDGSFEVTSVAAEAEPSLGHIDKGLTHFRTGEVDAHKGEAGGRCVDPFYEGPNSDLQNNTAADAPSVVDSSSVTISSKDTRKVSHKDATLVHNLIEHCLQLYMTRDEVKNALEWDSSKLDPSNVCVGIRSSAANVTPIIHTRCAMSEVAISPASVASSRQFPFTPSDILQIGIDTSTLDTTFMSDVASPVGLHLEMGNEHGNEGDSFESFCDIPWNLSLSESTDGLLIMGGNLASIFNVKVVLEVLVLDVVFLVFTS</sequence>
<proteinExistence type="predicted"/>
<evidence type="ECO:0000256" key="1">
    <source>
        <dbReference type="SAM" id="MobiDB-lite"/>
    </source>
</evidence>
<comment type="caution">
    <text evidence="2">The sequence shown here is derived from an EMBL/GenBank/DDBJ whole genome shotgun (WGS) entry which is preliminary data.</text>
</comment>
<dbReference type="InterPro" id="IPR006476">
    <property type="entry name" value="CHP01589_pln"/>
</dbReference>
<reference evidence="2 3" key="1">
    <citation type="journal article" date="2020" name="IScience">
        <title>Genome Sequencing of the Endangered Kingdonia uniflora (Circaeasteraceae, Ranunculales) Reveals Potential Mechanisms of Evolutionary Specialization.</title>
        <authorList>
            <person name="Sun Y."/>
            <person name="Deng T."/>
            <person name="Zhang A."/>
            <person name="Moore M.J."/>
            <person name="Landis J.B."/>
            <person name="Lin N."/>
            <person name="Zhang H."/>
            <person name="Zhang X."/>
            <person name="Huang J."/>
            <person name="Zhang X."/>
            <person name="Sun H."/>
            <person name="Wang H."/>
        </authorList>
    </citation>
    <scope>NUCLEOTIDE SEQUENCE [LARGE SCALE GENOMIC DNA]</scope>
    <source>
        <strain evidence="2">TB1705</strain>
        <tissue evidence="2">Leaf</tissue>
    </source>
</reference>
<dbReference type="Proteomes" id="UP000541444">
    <property type="component" value="Unassembled WGS sequence"/>
</dbReference>
<dbReference type="OrthoDB" id="998487at2759"/>
<keyword evidence="3" id="KW-1185">Reference proteome</keyword>